<reference evidence="3 4" key="2">
    <citation type="submission" date="2020-08" db="EMBL/GenBank/DDBJ databases">
        <authorList>
            <person name="Ueki A."/>
            <person name="Tonouchi A."/>
        </authorList>
    </citation>
    <scope>NUCLEOTIDE SEQUENCE [LARGE SCALE GENOMIC DNA]</scope>
    <source>
        <strain evidence="3 4">CTTW</strain>
    </source>
</reference>
<feature type="domain" description="DUF6128" evidence="2">
    <location>
        <begin position="480"/>
        <end position="568"/>
    </location>
</feature>
<evidence type="ECO:0000256" key="1">
    <source>
        <dbReference type="SAM" id="MobiDB-lite"/>
    </source>
</evidence>
<reference evidence="3 4" key="1">
    <citation type="submission" date="2020-08" db="EMBL/GenBank/DDBJ databases">
        <title>Draft genome sequencing of an Anaerocolumna strain isolated from anoxic soil subjected to BSD treatment.</title>
        <authorList>
            <person name="Uek A."/>
            <person name="Tonouchi A."/>
        </authorList>
    </citation>
    <scope>NUCLEOTIDE SEQUENCE [LARGE SCALE GENOMIC DNA]</scope>
    <source>
        <strain evidence="3 4">CTTW</strain>
    </source>
</reference>
<dbReference type="Pfam" id="PF19623">
    <property type="entry name" value="DUF6128"/>
    <property type="match status" value="1"/>
</dbReference>
<evidence type="ECO:0000313" key="3">
    <source>
        <dbReference type="EMBL" id="BCK01837.1"/>
    </source>
</evidence>
<sequence>MADYKRQVSYIYLYEEGKKKNNIGYARVEAKNGQCKYTIHITALGLNEKQLKVYAFRRRNAGIEGILLGTVLVKNNTGDFKIITDVSHIMNSPYGMNDMGGIVLLFSERKFFATEWDSKPITMAMVANIDRKEEKKPERAADREKEETKGMKAANLAEVLFEHAKAPKETETIPPVRETVRNDKSLKDLLTPNLNISLDKKPESDTIEEERVLDDFLRAKPAAEPDEMKKVGSEPQKAVPDTENVTDVQKRTDNNVKESENMIETENNITEALDNIEIQKNVTFVENNQETAGYTADAENNQETAGYTADAENNQETAGYTADAENNQETAGYTADAENNQETAGYAAEAENNQETAGYAAEAEDNQETAGYAAEAEDNQETAGYAAETENNQETAGFVTEAKNNIAAEDKVTEINKVERIEEVEPPEELESTLESEKEATPDLRATPVFEDHPLAKQIYHNFPKMYPFEDNEIAWCARIEPKDIGMLPMELWGLGNNSFLLHGYYSYRHLIFARVNDKTGQNYILGVPGIYHNREKFMAKMFGFENFKCAKKKPQRTGEFGYWYIPVLLNRQG</sequence>
<accession>A0A7M3SB69</accession>
<dbReference type="RefSeq" id="WP_185257364.1">
    <property type="nucleotide sequence ID" value="NZ_AP023368.1"/>
</dbReference>
<dbReference type="EMBL" id="AP023368">
    <property type="protein sequence ID" value="BCK01837.1"/>
    <property type="molecule type" value="Genomic_DNA"/>
</dbReference>
<proteinExistence type="predicted"/>
<keyword evidence="4" id="KW-1185">Reference proteome</keyword>
<evidence type="ECO:0000313" key="4">
    <source>
        <dbReference type="Proteomes" id="UP000515703"/>
    </source>
</evidence>
<protein>
    <recommendedName>
        <fullName evidence="2">DUF6128 domain-containing protein</fullName>
    </recommendedName>
</protein>
<dbReference type="AlphaFoldDB" id="A0A7M3SB69"/>
<name>A0A7M3SB69_9FIRM</name>
<gene>
    <name evidence="3" type="ORF">bsdcttw_48770</name>
</gene>
<dbReference type="Proteomes" id="UP000515703">
    <property type="component" value="Chromosome"/>
</dbReference>
<organism evidence="3 4">
    <name type="scientific">Anaerocolumna chitinilytica</name>
    <dbReference type="NCBI Taxonomy" id="1727145"/>
    <lineage>
        <taxon>Bacteria</taxon>
        <taxon>Bacillati</taxon>
        <taxon>Bacillota</taxon>
        <taxon>Clostridia</taxon>
        <taxon>Lachnospirales</taxon>
        <taxon>Lachnospiraceae</taxon>
        <taxon>Anaerocolumna</taxon>
    </lineage>
</organism>
<evidence type="ECO:0000259" key="2">
    <source>
        <dbReference type="Pfam" id="PF19623"/>
    </source>
</evidence>
<dbReference type="KEGG" id="acht:bsdcttw_48770"/>
<feature type="region of interest" description="Disordered" evidence="1">
    <location>
        <begin position="225"/>
        <end position="245"/>
    </location>
</feature>
<dbReference type="InterPro" id="IPR046131">
    <property type="entry name" value="DUF6128"/>
</dbReference>